<dbReference type="Proteomes" id="UP000085678">
    <property type="component" value="Unplaced"/>
</dbReference>
<keyword evidence="1" id="KW-0833">Ubl conjugation pathway</keyword>
<name>A0A1S3JXJ5_LINAN</name>
<dbReference type="Gene3D" id="1.20.1280.50">
    <property type="match status" value="1"/>
</dbReference>
<dbReference type="GeneID" id="106176794"/>
<dbReference type="PROSITE" id="PS50181">
    <property type="entry name" value="FBOX"/>
    <property type="match status" value="1"/>
</dbReference>
<dbReference type="RefSeq" id="XP_013414781.1">
    <property type="nucleotide sequence ID" value="XM_013559327.1"/>
</dbReference>
<evidence type="ECO:0000259" key="2">
    <source>
        <dbReference type="PROSITE" id="PS50181"/>
    </source>
</evidence>
<keyword evidence="3" id="KW-1185">Reference proteome</keyword>
<dbReference type="OrthoDB" id="423607at2759"/>
<proteinExistence type="predicted"/>
<sequence>MASYLCLPESILLMVFRYLRLDELCLGARKVCKTWHRLSYDSSLWKILDLQHLCYFMTDEKYLSMLPFIADHVEEINFEGCKYLTDRAFLQGGIKCPRLRSVNFNFTNITFSGLQLVITQFKGLKGISLIGCDKLQKPEPGCYEVPGNLHRALQNLKQLQTLSLASGDTMLGVLLDEESTEENFEQEERNGIVQLPLQCSQLTALTLSSHRRLKDRIFIEMAKNCVNVTKLHIPLCTGLTDEGFEQGFQYFPNLLDLDICHTDVKDSGMKSITENCKELQKLSVCGCKYITDMGYVYVGLHCSKLEELRICTDREYVWPTEASITDHGLTAISQNCPDLKHVEICRCSCVTDAGIISLAECCSGLEHLSVSGCLALTDASLHALSRCCKNLKVFTASECVQLKSEGINLLMISCPLLKHLELATLHYLDTVSFKDVYAQNDVAAFSHSQAGCNDMITSMDIVCEASCSSETQLAEMPSTHSHVEPRHAFQFRHLDLSLCSKIDNHSVIEIAKHCRELQILLLRGCHLVTDVAIATLAENCEKLQYLDISGSSTSSLQLTDKALLAIAEYGKSLEFLNITKNLLITESGISELLSKCPRLFQLMLTVDYRLHVPFQQVMKTVIEYHGYSNYCHPSAEDGTCMGLRQAGNVTLQFPSLLKVKLHRVLESKVGGNISWCAQPKF</sequence>
<dbReference type="InterPro" id="IPR001810">
    <property type="entry name" value="F-box_dom"/>
</dbReference>
<dbReference type="InterPro" id="IPR057207">
    <property type="entry name" value="FBXL15_LRR"/>
</dbReference>
<dbReference type="SUPFAM" id="SSF52047">
    <property type="entry name" value="RNI-like"/>
    <property type="match status" value="3"/>
</dbReference>
<evidence type="ECO:0000313" key="3">
    <source>
        <dbReference type="Proteomes" id="UP000085678"/>
    </source>
</evidence>
<dbReference type="InParanoid" id="A0A1S3JXJ5"/>
<dbReference type="GO" id="GO:0019005">
    <property type="term" value="C:SCF ubiquitin ligase complex"/>
    <property type="evidence" value="ECO:0007669"/>
    <property type="project" value="TreeGrafter"/>
</dbReference>
<dbReference type="Gene3D" id="3.80.10.10">
    <property type="entry name" value="Ribonuclease Inhibitor"/>
    <property type="match status" value="4"/>
</dbReference>
<dbReference type="Pfam" id="PF12937">
    <property type="entry name" value="F-box-like"/>
    <property type="match status" value="1"/>
</dbReference>
<feature type="domain" description="F-box" evidence="2">
    <location>
        <begin position="1"/>
        <end position="48"/>
    </location>
</feature>
<protein>
    <submittedName>
        <fullName evidence="4">F-box/LRR-repeat protein 7</fullName>
    </submittedName>
</protein>
<evidence type="ECO:0000313" key="4">
    <source>
        <dbReference type="RefSeq" id="XP_013414781.1"/>
    </source>
</evidence>
<accession>A0A1S3JXJ5</accession>
<evidence type="ECO:0000256" key="1">
    <source>
        <dbReference type="ARBA" id="ARBA00022786"/>
    </source>
</evidence>
<dbReference type="SMART" id="SM00367">
    <property type="entry name" value="LRR_CC"/>
    <property type="match status" value="13"/>
</dbReference>
<gene>
    <name evidence="4" type="primary">LOC106176794</name>
</gene>
<dbReference type="PANTHER" id="PTHR13318">
    <property type="entry name" value="PARTNER OF PAIRED, ISOFORM B-RELATED"/>
    <property type="match status" value="1"/>
</dbReference>
<dbReference type="InterPro" id="IPR036047">
    <property type="entry name" value="F-box-like_dom_sf"/>
</dbReference>
<dbReference type="STRING" id="7574.A0A1S3JXJ5"/>
<dbReference type="AlphaFoldDB" id="A0A1S3JXJ5"/>
<dbReference type="GO" id="GO:0031146">
    <property type="term" value="P:SCF-dependent proteasomal ubiquitin-dependent protein catabolic process"/>
    <property type="evidence" value="ECO:0007669"/>
    <property type="project" value="TreeGrafter"/>
</dbReference>
<dbReference type="InterPro" id="IPR032675">
    <property type="entry name" value="LRR_dom_sf"/>
</dbReference>
<dbReference type="Pfam" id="PF25372">
    <property type="entry name" value="DUF7885"/>
    <property type="match status" value="1"/>
</dbReference>
<dbReference type="KEGG" id="lak:106176794"/>
<dbReference type="SUPFAM" id="SSF81383">
    <property type="entry name" value="F-box domain"/>
    <property type="match status" value="1"/>
</dbReference>
<reference evidence="4" key="1">
    <citation type="submission" date="2025-08" db="UniProtKB">
        <authorList>
            <consortium name="RefSeq"/>
        </authorList>
    </citation>
    <scope>IDENTIFICATION</scope>
    <source>
        <tissue evidence="4">Gonads</tissue>
    </source>
</reference>
<organism evidence="3 4">
    <name type="scientific">Lingula anatina</name>
    <name type="common">Brachiopod</name>
    <name type="synonym">Lingula unguis</name>
    <dbReference type="NCBI Taxonomy" id="7574"/>
    <lineage>
        <taxon>Eukaryota</taxon>
        <taxon>Metazoa</taxon>
        <taxon>Spiralia</taxon>
        <taxon>Lophotrochozoa</taxon>
        <taxon>Brachiopoda</taxon>
        <taxon>Linguliformea</taxon>
        <taxon>Lingulata</taxon>
        <taxon>Lingulida</taxon>
        <taxon>Linguloidea</taxon>
        <taxon>Lingulidae</taxon>
        <taxon>Lingula</taxon>
    </lineage>
</organism>
<dbReference type="InterPro" id="IPR006553">
    <property type="entry name" value="Leu-rich_rpt_Cys-con_subtyp"/>
</dbReference>